<evidence type="ECO:0000256" key="1">
    <source>
        <dbReference type="SAM" id="MobiDB-lite"/>
    </source>
</evidence>
<feature type="compositionally biased region" description="Acidic residues" evidence="1">
    <location>
        <begin position="1"/>
        <end position="11"/>
    </location>
</feature>
<reference evidence="2" key="1">
    <citation type="submission" date="2023-10" db="EMBL/GenBank/DDBJ databases">
        <authorList>
            <person name="Chen Y."/>
            <person name="Shah S."/>
            <person name="Dougan E. K."/>
            <person name="Thang M."/>
            <person name="Chan C."/>
        </authorList>
    </citation>
    <scope>NUCLEOTIDE SEQUENCE [LARGE SCALE GENOMIC DNA]</scope>
</reference>
<sequence length="689" mass="74659">MADLADLGDSDSDVRSDSGEAKAVEDAGDSDSSAEITCVGCKKTNKDLCPVKKKKHKGPGPLERTRANLIAWGKTTRRRGGNIQKSGEWCRICLNVSTQWMGKKKRYKSEGNKKKGLKLLKADLGKDKKVKARFKANVKELIHQRAGGRSRVTVDPETVTSAEMKIQDVILPKRQFYEVETYRQLIGDPKRTKAKIVKRKIGKKTVHGIYVKVGQDGIYDVETRYRDETKKEKGIHKSGDALDCEEVGEAFEAAVDEMQEAHPDEGGALSLEEHQRRARLAEMASAAAAGPDGDRAHSEGSRSDSDENSGSDNDSSDSDLADDSDDDKEGDDPPLIPEKRSKDSKGKAASSAAAPSASSAAAAPAAAGPEPDHRRRGRDQSPDAKPRHRSAGKAPSVASGPSSASKVSDPGKKTMLQEEIQKAESEAEAHYKRFVDGVEVRGRAAQMLIREIGQCVSSLGVFVKPQSRVDGDTKTRMQGYIDDLNTATTCLRAFGKTATVLAEMEASAAKVKQGQLPDWMGKLLQLKIIDNVASQSSWDTLVQKATRAFQAGLSPTSECEVALHIFKTVCPAKAPPGLSTMGLDSALEELLTSEEVQSCFPKDLMDEYECAKTIMHVGLNLLNSPRHHLDGLRRALKAGTAATQNSSKGPQKKATMLSVFVNSLYGKNALKNAINTMETMAKDDIQEKQ</sequence>
<feature type="compositionally biased region" description="Basic and acidic residues" evidence="1">
    <location>
        <begin position="12"/>
        <end position="25"/>
    </location>
</feature>
<feature type="region of interest" description="Disordered" evidence="1">
    <location>
        <begin position="259"/>
        <end position="419"/>
    </location>
</feature>
<feature type="compositionally biased region" description="Basic and acidic residues" evidence="1">
    <location>
        <begin position="409"/>
        <end position="419"/>
    </location>
</feature>
<accession>A0ABN9PHL4</accession>
<comment type="caution">
    <text evidence="2">The sequence shown here is derived from an EMBL/GenBank/DDBJ whole genome shotgun (WGS) entry which is preliminary data.</text>
</comment>
<dbReference type="Proteomes" id="UP001189429">
    <property type="component" value="Unassembled WGS sequence"/>
</dbReference>
<keyword evidence="3" id="KW-1185">Reference proteome</keyword>
<evidence type="ECO:0000313" key="3">
    <source>
        <dbReference type="Proteomes" id="UP001189429"/>
    </source>
</evidence>
<feature type="compositionally biased region" description="Basic and acidic residues" evidence="1">
    <location>
        <begin position="259"/>
        <end position="275"/>
    </location>
</feature>
<feature type="compositionally biased region" description="Basic and acidic residues" evidence="1">
    <location>
        <begin position="292"/>
        <end position="305"/>
    </location>
</feature>
<protein>
    <submittedName>
        <fullName evidence="2">Uncharacterized protein</fullName>
    </submittedName>
</protein>
<feature type="non-terminal residue" evidence="2">
    <location>
        <position position="689"/>
    </location>
</feature>
<feature type="region of interest" description="Disordered" evidence="1">
    <location>
        <begin position="1"/>
        <end position="32"/>
    </location>
</feature>
<proteinExistence type="predicted"/>
<name>A0ABN9PHL4_9DINO</name>
<feature type="compositionally biased region" description="Low complexity" evidence="1">
    <location>
        <begin position="392"/>
        <end position="408"/>
    </location>
</feature>
<feature type="compositionally biased region" description="Low complexity" evidence="1">
    <location>
        <begin position="281"/>
        <end position="291"/>
    </location>
</feature>
<feature type="compositionally biased region" description="Basic and acidic residues" evidence="1">
    <location>
        <begin position="370"/>
        <end position="385"/>
    </location>
</feature>
<dbReference type="EMBL" id="CAUYUJ010000692">
    <property type="protein sequence ID" value="CAK0792006.1"/>
    <property type="molecule type" value="Genomic_DNA"/>
</dbReference>
<feature type="compositionally biased region" description="Basic and acidic residues" evidence="1">
    <location>
        <begin position="337"/>
        <end position="346"/>
    </location>
</feature>
<gene>
    <name evidence="2" type="ORF">PCOR1329_LOCUS2744</name>
</gene>
<feature type="compositionally biased region" description="Acidic residues" evidence="1">
    <location>
        <begin position="306"/>
        <end position="332"/>
    </location>
</feature>
<feature type="compositionally biased region" description="Low complexity" evidence="1">
    <location>
        <begin position="348"/>
        <end position="367"/>
    </location>
</feature>
<organism evidence="2 3">
    <name type="scientific">Prorocentrum cordatum</name>
    <dbReference type="NCBI Taxonomy" id="2364126"/>
    <lineage>
        <taxon>Eukaryota</taxon>
        <taxon>Sar</taxon>
        <taxon>Alveolata</taxon>
        <taxon>Dinophyceae</taxon>
        <taxon>Prorocentrales</taxon>
        <taxon>Prorocentraceae</taxon>
        <taxon>Prorocentrum</taxon>
    </lineage>
</organism>
<evidence type="ECO:0000313" key="2">
    <source>
        <dbReference type="EMBL" id="CAK0792006.1"/>
    </source>
</evidence>